<dbReference type="Pfam" id="PF08281">
    <property type="entry name" value="Sigma70_r4_2"/>
    <property type="match status" value="1"/>
</dbReference>
<gene>
    <name evidence="8" type="ORF">FL583_13095</name>
</gene>
<dbReference type="GO" id="GO:0016987">
    <property type="term" value="F:sigma factor activity"/>
    <property type="evidence" value="ECO:0007669"/>
    <property type="project" value="UniProtKB-KW"/>
</dbReference>
<dbReference type="Pfam" id="PF20239">
    <property type="entry name" value="DUF6596"/>
    <property type="match status" value="1"/>
</dbReference>
<dbReference type="PANTHER" id="PTHR47756:SF2">
    <property type="entry name" value="BLL6612 PROTEIN"/>
    <property type="match status" value="1"/>
</dbReference>
<dbReference type="Proteomes" id="UP000317982">
    <property type="component" value="Unassembled WGS sequence"/>
</dbReference>
<evidence type="ECO:0000256" key="1">
    <source>
        <dbReference type="ARBA" id="ARBA00010641"/>
    </source>
</evidence>
<dbReference type="InterPro" id="IPR007627">
    <property type="entry name" value="RNA_pol_sigma70_r2"/>
</dbReference>
<dbReference type="SUPFAM" id="SSF88946">
    <property type="entry name" value="Sigma2 domain of RNA polymerase sigma factors"/>
    <property type="match status" value="1"/>
</dbReference>
<keyword evidence="4" id="KW-0804">Transcription</keyword>
<dbReference type="SUPFAM" id="SSF88659">
    <property type="entry name" value="Sigma3 and sigma4 domains of RNA polymerase sigma factors"/>
    <property type="match status" value="1"/>
</dbReference>
<dbReference type="PANTHER" id="PTHR47756">
    <property type="entry name" value="BLL6612 PROTEIN-RELATED"/>
    <property type="match status" value="1"/>
</dbReference>
<dbReference type="RefSeq" id="WP_142704888.1">
    <property type="nucleotide sequence ID" value="NZ_VIRS01000008.1"/>
</dbReference>
<dbReference type="InterPro" id="IPR013324">
    <property type="entry name" value="RNA_pol_sigma_r3/r4-like"/>
</dbReference>
<evidence type="ECO:0000259" key="5">
    <source>
        <dbReference type="Pfam" id="PF04542"/>
    </source>
</evidence>
<evidence type="ECO:0000256" key="4">
    <source>
        <dbReference type="ARBA" id="ARBA00023163"/>
    </source>
</evidence>
<evidence type="ECO:0000259" key="6">
    <source>
        <dbReference type="Pfam" id="PF08281"/>
    </source>
</evidence>
<comment type="similarity">
    <text evidence="1">Belongs to the sigma-70 factor family. ECF subfamily.</text>
</comment>
<keyword evidence="9" id="KW-1185">Reference proteome</keyword>
<keyword evidence="3" id="KW-0731">Sigma factor</keyword>
<organism evidence="8 9">
    <name type="scientific">Cryptosporangium phraense</name>
    <dbReference type="NCBI Taxonomy" id="2593070"/>
    <lineage>
        <taxon>Bacteria</taxon>
        <taxon>Bacillati</taxon>
        <taxon>Actinomycetota</taxon>
        <taxon>Actinomycetes</taxon>
        <taxon>Cryptosporangiales</taxon>
        <taxon>Cryptosporangiaceae</taxon>
        <taxon>Cryptosporangium</taxon>
    </lineage>
</organism>
<dbReference type="InterPro" id="IPR014284">
    <property type="entry name" value="RNA_pol_sigma-70_dom"/>
</dbReference>
<dbReference type="Pfam" id="PF04542">
    <property type="entry name" value="Sigma70_r2"/>
    <property type="match status" value="1"/>
</dbReference>
<name>A0A545ASU0_9ACTN</name>
<dbReference type="NCBIfam" id="TIGR02937">
    <property type="entry name" value="sigma70-ECF"/>
    <property type="match status" value="1"/>
</dbReference>
<protein>
    <submittedName>
        <fullName evidence="8">Sigma-70 family RNA polymerase sigma factor</fullName>
    </submittedName>
</protein>
<evidence type="ECO:0000256" key="3">
    <source>
        <dbReference type="ARBA" id="ARBA00023082"/>
    </source>
</evidence>
<sequence length="411" mass="44067">MTRPDASGPARDGSARAAVDAAFRSDWGQIVATLIRVTGDWDLAEEATQDAFAQAIARWPVDGVPRKPGAWLTATARNRAIDRLRRDKVGAAKLQELAREPHQEESAEPPDLLRLMFTCCHPALALDAQVALTLRTLAGLSVPEIARAFLVSEAALAKRLVRAKSKIQHAGIPYRVPPAHLLPERTPAVLAVLYLLFSEGYAATAGDELVRRPLLAEAIRLARLLCALMPDEPEASGLLALMLLTDSRSSARIADGVVVPLEEQDRSRWDAVAIAEGVGILDAALRRGRPGPYQVQAAIAACHATAATAADTDWRQIATLYGTLRELNPSAVVALNQAVAVGMAYGPAAGLALVDRISGLTGYPLLSATRADLLRRLGRRSEAADAYREAISRATTEPERRYLAGRLAEVS</sequence>
<dbReference type="InterPro" id="IPR013249">
    <property type="entry name" value="RNA_pol_sigma70_r4_t2"/>
</dbReference>
<dbReference type="OrthoDB" id="9780299at2"/>
<accession>A0A545ASU0</accession>
<reference evidence="8 9" key="1">
    <citation type="submission" date="2019-07" db="EMBL/GenBank/DDBJ databases">
        <title>Cryptosporangium phraense sp. nov., isolated from plant litter.</title>
        <authorList>
            <person name="Suriyachadkun C."/>
        </authorList>
    </citation>
    <scope>NUCLEOTIDE SEQUENCE [LARGE SCALE GENOMIC DNA]</scope>
    <source>
        <strain evidence="8 9">A-T 5661</strain>
    </source>
</reference>
<feature type="domain" description="RNA polymerase sigma factor 70 region 4 type 2" evidence="6">
    <location>
        <begin position="116"/>
        <end position="167"/>
    </location>
</feature>
<dbReference type="InterPro" id="IPR013325">
    <property type="entry name" value="RNA_pol_sigma_r2"/>
</dbReference>
<dbReference type="EMBL" id="VIRS01000008">
    <property type="protein sequence ID" value="TQS44404.1"/>
    <property type="molecule type" value="Genomic_DNA"/>
</dbReference>
<dbReference type="AlphaFoldDB" id="A0A545ASU0"/>
<feature type="domain" description="DUF6596" evidence="7">
    <location>
        <begin position="185"/>
        <end position="284"/>
    </location>
</feature>
<evidence type="ECO:0000256" key="2">
    <source>
        <dbReference type="ARBA" id="ARBA00023015"/>
    </source>
</evidence>
<evidence type="ECO:0000313" key="9">
    <source>
        <dbReference type="Proteomes" id="UP000317982"/>
    </source>
</evidence>
<dbReference type="GO" id="GO:0006352">
    <property type="term" value="P:DNA-templated transcription initiation"/>
    <property type="evidence" value="ECO:0007669"/>
    <property type="project" value="InterPro"/>
</dbReference>
<evidence type="ECO:0000313" key="8">
    <source>
        <dbReference type="EMBL" id="TQS44404.1"/>
    </source>
</evidence>
<keyword evidence="2" id="KW-0805">Transcription regulation</keyword>
<evidence type="ECO:0000259" key="7">
    <source>
        <dbReference type="Pfam" id="PF20239"/>
    </source>
</evidence>
<dbReference type="Gene3D" id="1.10.1740.10">
    <property type="match status" value="1"/>
</dbReference>
<dbReference type="InParanoid" id="A0A545ASU0"/>
<dbReference type="InterPro" id="IPR046531">
    <property type="entry name" value="DUF6596"/>
</dbReference>
<dbReference type="GO" id="GO:0003677">
    <property type="term" value="F:DNA binding"/>
    <property type="evidence" value="ECO:0007669"/>
    <property type="project" value="InterPro"/>
</dbReference>
<feature type="domain" description="RNA polymerase sigma-70 region 2" evidence="5">
    <location>
        <begin position="29"/>
        <end position="87"/>
    </location>
</feature>
<comment type="caution">
    <text evidence="8">The sequence shown here is derived from an EMBL/GenBank/DDBJ whole genome shotgun (WGS) entry which is preliminary data.</text>
</comment>
<proteinExistence type="inferred from homology"/>